<keyword evidence="1" id="KW-0472">Membrane</keyword>
<reference evidence="2" key="1">
    <citation type="journal article" date="2017" name="Zool. J. Linn. Soc.">
        <title>Molecular phylogeny, frequent parallel evolution and new system of Japanese clausiliid land snails (Gastropoda: Stylommatophora).</title>
        <authorList>
            <person name="Motochin R."/>
            <person name="Wang M."/>
            <person name="Ueshima R."/>
        </authorList>
    </citation>
    <scope>NUCLEOTIDE SEQUENCE</scope>
    <source>
        <strain evidence="2">AG960-1</strain>
        <tissue evidence="2">Muscle</tissue>
    </source>
</reference>
<sequence length="92" mass="10375">MSLKFLFFTLLLFLLWLFFSTNKLFLMAMLILESLVLISLVFILFILGTYEGSYFIFIVLLTLGVCEAGLGLSLLMSVIKLSGSSEIRSDSF</sequence>
<keyword evidence="2" id="KW-0496">Mitochondrion</keyword>
<organism evidence="2">
    <name type="scientific">Megalophaedusa awajiensis</name>
    <dbReference type="NCBI Taxonomy" id="1885693"/>
    <lineage>
        <taxon>Eukaryota</taxon>
        <taxon>Metazoa</taxon>
        <taxon>Spiralia</taxon>
        <taxon>Lophotrochozoa</taxon>
        <taxon>Mollusca</taxon>
        <taxon>Gastropoda</taxon>
        <taxon>Heterobranchia</taxon>
        <taxon>Euthyneura</taxon>
        <taxon>Panpulmonata</taxon>
        <taxon>Eupulmonata</taxon>
        <taxon>Stylommatophora</taxon>
        <taxon>Helicina</taxon>
        <taxon>Clausilioidea</taxon>
        <taxon>Clausiliidae</taxon>
        <taxon>Phaedusinae</taxon>
        <taxon>Megalophaedusa</taxon>
    </lineage>
</organism>
<protein>
    <submittedName>
        <fullName evidence="2">NADH dehydrogenase subunit 4L</fullName>
    </submittedName>
</protein>
<evidence type="ECO:0000313" key="2">
    <source>
        <dbReference type="EMBL" id="BBA10433.1"/>
    </source>
</evidence>
<geneLocation type="mitochondrion" evidence="2"/>
<feature type="transmembrane region" description="Helical" evidence="1">
    <location>
        <begin position="54"/>
        <end position="79"/>
    </location>
</feature>
<name>A0A224AA20_9EUPU</name>
<dbReference type="AlphaFoldDB" id="A0A224AA20"/>
<proteinExistence type="predicted"/>
<dbReference type="Gene3D" id="1.10.287.3510">
    <property type="match status" value="1"/>
</dbReference>
<gene>
    <name evidence="2" type="primary">ND4L</name>
</gene>
<keyword evidence="1" id="KW-0812">Transmembrane</keyword>
<keyword evidence="1" id="KW-1133">Transmembrane helix</keyword>
<evidence type="ECO:0000256" key="1">
    <source>
        <dbReference type="SAM" id="Phobius"/>
    </source>
</evidence>
<accession>A0A224AA20</accession>
<dbReference type="EMBL" id="LC172019">
    <property type="protein sequence ID" value="BBA10433.1"/>
    <property type="molecule type" value="Genomic_DNA"/>
</dbReference>
<feature type="transmembrane region" description="Helical" evidence="1">
    <location>
        <begin position="30"/>
        <end position="47"/>
    </location>
</feature>